<protein>
    <submittedName>
        <fullName evidence="6">ABC transporter substrate-binding protein</fullName>
    </submittedName>
</protein>
<evidence type="ECO:0000256" key="4">
    <source>
        <dbReference type="SAM" id="SignalP"/>
    </source>
</evidence>
<evidence type="ECO:0000313" key="7">
    <source>
        <dbReference type="Proteomes" id="UP000625316"/>
    </source>
</evidence>
<keyword evidence="3 4" id="KW-0732">Signal</keyword>
<dbReference type="Gene3D" id="3.40.190.10">
    <property type="entry name" value="Periplasmic binding protein-like II"/>
    <property type="match status" value="1"/>
</dbReference>
<keyword evidence="7" id="KW-1185">Reference proteome</keyword>
<comment type="similarity">
    <text evidence="1">Belongs to the bacterial solute-binding protein 5 family.</text>
</comment>
<dbReference type="RefSeq" id="WP_264325610.1">
    <property type="nucleotide sequence ID" value="NZ_JADEXQ010000044.1"/>
</dbReference>
<dbReference type="GO" id="GO:1904680">
    <property type="term" value="F:peptide transmembrane transporter activity"/>
    <property type="evidence" value="ECO:0007669"/>
    <property type="project" value="TreeGrafter"/>
</dbReference>
<dbReference type="Pfam" id="PF00496">
    <property type="entry name" value="SBP_bac_5"/>
    <property type="match status" value="1"/>
</dbReference>
<evidence type="ECO:0000256" key="2">
    <source>
        <dbReference type="ARBA" id="ARBA00022448"/>
    </source>
</evidence>
<sequence>MKRSRRLNFLRVLLVCLCLLLPLSACSLQRFRAHNESQLVLATPTDPKTFNFANNQSFPNIFMFTYDGLTRENGVTGEIEPSLAESWQFSKDKKTAIFTLRPDLKWSDGNPLTADDVVFTYQDVVFNPKVPIEVKDNLKIGAKQAYPSLRKLDDRRVKFTFPEPFAPFLRATAAPNGVCILPKHALEQSLKTKDANGNLAFLSTWGSDTPPDQIIVNGPYKLDAYVAGQRVVFRRNPYYWRKAEDGTQLPKLDKIIWQVIENLDVQLLRFRSGDLDVLGDTRPMKSEYYGLLKQEAKRLNANVLDGGAWSGVLQFVFNVSTAKNAEGKPFVDPIKAKWFNTKEFRQAVAHAIDKERINTNLFRGLGVVQHSPVSIQSPYFLSPEQGLKVYDYNIDTAKQLLTGAGFKYDNQGQLFDADGNRVEFNLITNSNNLVRVAIGSQIKQDLDKIGMKVNFQTLNFNVLVDKLTTTRDWDIHIVGFGGGVDPHGVANLWMTSGGSHAFNLKQQPGQSEVKDYAPKPYESAIDRLFIAGAQEFDEAKRKEIYGQFQQIVAEEVPIIHLVNDRALMAVRKDVKGLKYSGLPTWGLWNIDELDR</sequence>
<dbReference type="PANTHER" id="PTHR30290:SF9">
    <property type="entry name" value="OLIGOPEPTIDE-BINDING PROTEIN APPA"/>
    <property type="match status" value="1"/>
</dbReference>
<dbReference type="PANTHER" id="PTHR30290">
    <property type="entry name" value="PERIPLASMIC BINDING COMPONENT OF ABC TRANSPORTER"/>
    <property type="match status" value="1"/>
</dbReference>
<comment type="caution">
    <text evidence="6">The sequence shown here is derived from an EMBL/GenBank/DDBJ whole genome shotgun (WGS) entry which is preliminary data.</text>
</comment>
<dbReference type="EMBL" id="JADEXQ010000044">
    <property type="protein sequence ID" value="MBE9030782.1"/>
    <property type="molecule type" value="Genomic_DNA"/>
</dbReference>
<dbReference type="FunFam" id="3.90.76.10:FF:000004">
    <property type="entry name" value="Peptide ABC transporter substrate-binding protein"/>
    <property type="match status" value="1"/>
</dbReference>
<feature type="signal peptide" evidence="4">
    <location>
        <begin position="1"/>
        <end position="27"/>
    </location>
</feature>
<dbReference type="GO" id="GO:0043190">
    <property type="term" value="C:ATP-binding cassette (ABC) transporter complex"/>
    <property type="evidence" value="ECO:0007669"/>
    <property type="project" value="InterPro"/>
</dbReference>
<dbReference type="InterPro" id="IPR039424">
    <property type="entry name" value="SBP_5"/>
</dbReference>
<dbReference type="InterPro" id="IPR030678">
    <property type="entry name" value="Peptide/Ni-bd"/>
</dbReference>
<dbReference type="Proteomes" id="UP000625316">
    <property type="component" value="Unassembled WGS sequence"/>
</dbReference>
<dbReference type="Gene3D" id="3.10.105.10">
    <property type="entry name" value="Dipeptide-binding Protein, Domain 3"/>
    <property type="match status" value="1"/>
</dbReference>
<dbReference type="InterPro" id="IPR000914">
    <property type="entry name" value="SBP_5_dom"/>
</dbReference>
<feature type="chain" id="PRO_5037642654" evidence="4">
    <location>
        <begin position="28"/>
        <end position="595"/>
    </location>
</feature>
<dbReference type="PIRSF" id="PIRSF002741">
    <property type="entry name" value="MppA"/>
    <property type="match status" value="1"/>
</dbReference>
<evidence type="ECO:0000313" key="6">
    <source>
        <dbReference type="EMBL" id="MBE9030782.1"/>
    </source>
</evidence>
<name>A0A928Z487_9CYAN</name>
<accession>A0A928Z487</accession>
<gene>
    <name evidence="6" type="ORF">IQ266_13675</name>
</gene>
<dbReference type="SUPFAM" id="SSF53850">
    <property type="entry name" value="Periplasmic binding protein-like II"/>
    <property type="match status" value="1"/>
</dbReference>
<dbReference type="CDD" id="cd08500">
    <property type="entry name" value="PBP2_NikA_DppA_OppA_like_4"/>
    <property type="match status" value="1"/>
</dbReference>
<evidence type="ECO:0000259" key="5">
    <source>
        <dbReference type="Pfam" id="PF00496"/>
    </source>
</evidence>
<evidence type="ECO:0000256" key="1">
    <source>
        <dbReference type="ARBA" id="ARBA00005695"/>
    </source>
</evidence>
<organism evidence="6 7">
    <name type="scientific">Romeriopsis navalis LEGE 11480</name>
    <dbReference type="NCBI Taxonomy" id="2777977"/>
    <lineage>
        <taxon>Bacteria</taxon>
        <taxon>Bacillati</taxon>
        <taxon>Cyanobacteriota</taxon>
        <taxon>Cyanophyceae</taxon>
        <taxon>Leptolyngbyales</taxon>
        <taxon>Leptolyngbyaceae</taxon>
        <taxon>Romeriopsis</taxon>
        <taxon>Romeriopsis navalis</taxon>
    </lineage>
</organism>
<dbReference type="AlphaFoldDB" id="A0A928Z487"/>
<keyword evidence="2" id="KW-0813">Transport</keyword>
<evidence type="ECO:0000256" key="3">
    <source>
        <dbReference type="ARBA" id="ARBA00022729"/>
    </source>
</evidence>
<reference evidence="6" key="1">
    <citation type="submission" date="2020-10" db="EMBL/GenBank/DDBJ databases">
        <authorList>
            <person name="Castelo-Branco R."/>
            <person name="Eusebio N."/>
            <person name="Adriana R."/>
            <person name="Vieira A."/>
            <person name="Brugerolle De Fraissinette N."/>
            <person name="Rezende De Castro R."/>
            <person name="Schneider M.P."/>
            <person name="Vasconcelos V."/>
            <person name="Leao P.N."/>
        </authorList>
    </citation>
    <scope>NUCLEOTIDE SEQUENCE</scope>
    <source>
        <strain evidence="6">LEGE 11480</strain>
    </source>
</reference>
<feature type="domain" description="Solute-binding protein family 5" evidence="5">
    <location>
        <begin position="78"/>
        <end position="498"/>
    </location>
</feature>
<dbReference type="GO" id="GO:0015833">
    <property type="term" value="P:peptide transport"/>
    <property type="evidence" value="ECO:0007669"/>
    <property type="project" value="TreeGrafter"/>
</dbReference>
<dbReference type="GO" id="GO:0042597">
    <property type="term" value="C:periplasmic space"/>
    <property type="evidence" value="ECO:0007669"/>
    <property type="project" value="UniProtKB-ARBA"/>
</dbReference>
<proteinExistence type="inferred from homology"/>